<name>A0A1X2HGL0_SYNRA</name>
<dbReference type="SUPFAM" id="SSF51735">
    <property type="entry name" value="NAD(P)-binding Rossmann-fold domains"/>
    <property type="match status" value="1"/>
</dbReference>
<dbReference type="AlphaFoldDB" id="A0A1X2HGL0"/>
<dbReference type="GO" id="GO:0016491">
    <property type="term" value="F:oxidoreductase activity"/>
    <property type="evidence" value="ECO:0007669"/>
    <property type="project" value="InterPro"/>
</dbReference>
<dbReference type="InterPro" id="IPR013154">
    <property type="entry name" value="ADH-like_N"/>
</dbReference>
<dbReference type="SUPFAM" id="SSF50129">
    <property type="entry name" value="GroES-like"/>
    <property type="match status" value="1"/>
</dbReference>
<feature type="domain" description="Enoyl reductase (ER)" evidence="1">
    <location>
        <begin position="12"/>
        <end position="319"/>
    </location>
</feature>
<dbReference type="InterPro" id="IPR011032">
    <property type="entry name" value="GroES-like_sf"/>
</dbReference>
<sequence length="329" mass="35526">MKAYVIEKLIKGPEEMVLRTDVTPPEPKQGEVQIQVKAAGLNFFDTLQIQGRYQWKPPLPFIGGSEFSGIVLKSTVPQYKPGDAVFGASYSFGEIVTAPATSILPKPKNLSFAEAATLYVTYPTSYGGLIVRGQLKAGEYCLVHAAAGGVGLAAVQIAKAVGATVIATAGSAEKLQVAKEYGADIAINYRDADWIDQVKKATNGHGADVVYDPVGLVEESTKCTAWNGRIIVIGFAKGTFEKIPTNRILLKNISVVGLHWGAYTQHEPETIQATWKALFQLLEEKKVRATVYKHVYSLETLPQGLIALNSRQTYGKVVALIGGNDESKL</sequence>
<proteinExistence type="predicted"/>
<dbReference type="Gene3D" id="3.40.50.720">
    <property type="entry name" value="NAD(P)-binding Rossmann-like Domain"/>
    <property type="match status" value="1"/>
</dbReference>
<dbReference type="PANTHER" id="PTHR43677:SF4">
    <property type="entry name" value="QUINONE OXIDOREDUCTASE-LIKE PROTEIN 2"/>
    <property type="match status" value="1"/>
</dbReference>
<protein>
    <submittedName>
        <fullName evidence="2">Zinc-binding dehydrogenase</fullName>
    </submittedName>
</protein>
<dbReference type="EMBL" id="MCGN01000004">
    <property type="protein sequence ID" value="ORY98084.1"/>
    <property type="molecule type" value="Genomic_DNA"/>
</dbReference>
<dbReference type="OrthoDB" id="10257049at2759"/>
<dbReference type="Proteomes" id="UP000242180">
    <property type="component" value="Unassembled WGS sequence"/>
</dbReference>
<dbReference type="CDD" id="cd08241">
    <property type="entry name" value="QOR1"/>
    <property type="match status" value="1"/>
</dbReference>
<dbReference type="InterPro" id="IPR013149">
    <property type="entry name" value="ADH-like_C"/>
</dbReference>
<dbReference type="InterPro" id="IPR020843">
    <property type="entry name" value="ER"/>
</dbReference>
<dbReference type="STRING" id="13706.A0A1X2HGL0"/>
<dbReference type="OMA" id="LNFRECA"/>
<dbReference type="InterPro" id="IPR002364">
    <property type="entry name" value="Quin_OxRdtase/zeta-crystal_CS"/>
</dbReference>
<comment type="caution">
    <text evidence="2">The sequence shown here is derived from an EMBL/GenBank/DDBJ whole genome shotgun (WGS) entry which is preliminary data.</text>
</comment>
<dbReference type="InterPro" id="IPR051397">
    <property type="entry name" value="Zn-ADH-like_protein"/>
</dbReference>
<dbReference type="GO" id="GO:0005739">
    <property type="term" value="C:mitochondrion"/>
    <property type="evidence" value="ECO:0007669"/>
    <property type="project" value="TreeGrafter"/>
</dbReference>
<dbReference type="PANTHER" id="PTHR43677">
    <property type="entry name" value="SHORT-CHAIN DEHYDROGENASE/REDUCTASE"/>
    <property type="match status" value="1"/>
</dbReference>
<accession>A0A1X2HGL0</accession>
<keyword evidence="3" id="KW-1185">Reference proteome</keyword>
<reference evidence="2 3" key="1">
    <citation type="submission" date="2016-07" db="EMBL/GenBank/DDBJ databases">
        <title>Pervasive Adenine N6-methylation of Active Genes in Fungi.</title>
        <authorList>
            <consortium name="DOE Joint Genome Institute"/>
            <person name="Mondo S.J."/>
            <person name="Dannebaum R.O."/>
            <person name="Kuo R.C."/>
            <person name="Labutti K."/>
            <person name="Haridas S."/>
            <person name="Kuo A."/>
            <person name="Salamov A."/>
            <person name="Ahrendt S.R."/>
            <person name="Lipzen A."/>
            <person name="Sullivan W."/>
            <person name="Andreopoulos W.B."/>
            <person name="Clum A."/>
            <person name="Lindquist E."/>
            <person name="Daum C."/>
            <person name="Ramamoorthy G.K."/>
            <person name="Gryganskyi A."/>
            <person name="Culley D."/>
            <person name="Magnuson J.K."/>
            <person name="James T.Y."/>
            <person name="O'Malley M.A."/>
            <person name="Stajich J.E."/>
            <person name="Spatafora J.W."/>
            <person name="Visel A."/>
            <person name="Grigoriev I.V."/>
        </authorList>
    </citation>
    <scope>NUCLEOTIDE SEQUENCE [LARGE SCALE GENOMIC DNA]</scope>
    <source>
        <strain evidence="2 3">NRRL 2496</strain>
    </source>
</reference>
<dbReference type="Gene3D" id="3.90.180.10">
    <property type="entry name" value="Medium-chain alcohol dehydrogenases, catalytic domain"/>
    <property type="match status" value="1"/>
</dbReference>
<organism evidence="2 3">
    <name type="scientific">Syncephalastrum racemosum</name>
    <name type="common">Filamentous fungus</name>
    <dbReference type="NCBI Taxonomy" id="13706"/>
    <lineage>
        <taxon>Eukaryota</taxon>
        <taxon>Fungi</taxon>
        <taxon>Fungi incertae sedis</taxon>
        <taxon>Mucoromycota</taxon>
        <taxon>Mucoromycotina</taxon>
        <taxon>Mucoromycetes</taxon>
        <taxon>Mucorales</taxon>
        <taxon>Syncephalastraceae</taxon>
        <taxon>Syncephalastrum</taxon>
    </lineage>
</organism>
<dbReference type="Pfam" id="PF08240">
    <property type="entry name" value="ADH_N"/>
    <property type="match status" value="1"/>
</dbReference>
<dbReference type="PROSITE" id="PS01162">
    <property type="entry name" value="QOR_ZETA_CRYSTAL"/>
    <property type="match status" value="1"/>
</dbReference>
<dbReference type="InParanoid" id="A0A1X2HGL0"/>
<evidence type="ECO:0000259" key="1">
    <source>
        <dbReference type="SMART" id="SM00829"/>
    </source>
</evidence>
<dbReference type="SMART" id="SM00829">
    <property type="entry name" value="PKS_ER"/>
    <property type="match status" value="1"/>
</dbReference>
<gene>
    <name evidence="2" type="ORF">BCR43DRAFT_490841</name>
</gene>
<dbReference type="GO" id="GO:0008270">
    <property type="term" value="F:zinc ion binding"/>
    <property type="evidence" value="ECO:0007669"/>
    <property type="project" value="InterPro"/>
</dbReference>
<dbReference type="InterPro" id="IPR036291">
    <property type="entry name" value="NAD(P)-bd_dom_sf"/>
</dbReference>
<evidence type="ECO:0000313" key="3">
    <source>
        <dbReference type="Proteomes" id="UP000242180"/>
    </source>
</evidence>
<dbReference type="Pfam" id="PF00107">
    <property type="entry name" value="ADH_zinc_N"/>
    <property type="match status" value="1"/>
</dbReference>
<evidence type="ECO:0000313" key="2">
    <source>
        <dbReference type="EMBL" id="ORY98084.1"/>
    </source>
</evidence>